<proteinExistence type="predicted"/>
<sequence>MLLILAVPAALLVLLLVLTFKTPTIAPAKVFGSGEYQEPTYSLAWQEPFAYEAKVYATLSSSTLNNASFFETAQLLWHIEPQQLTNRYPVFRNKVNVHIPSQLRSSPSADHSLYAYMFVQKAGRFNPHPDFTDPYLVSKRVLLAHWSNSTSKYADTTSPVAPKLLGVSSASWAIVLENHSYTQHNFPSYLKDTQLVADVLKLLGVSSASWAIVLENHSYTRHYTPSYLKAVHGHSNTGVYSPPLLANTFTKGRPEEKPLVALKDTQLVTDVYQQTIDVELELSGIRQGWVSAKTELTKFFPHEKTTVVKVIAPDPLNPGKNVTHTYTERSGGNGVAQFDVVHRLSMPALICSAICFILLLVPIPAFIRLVVRLWSTPISRWIGASRATVTIVLIGGTMDTIGLAAKDRTIWALFQPQLIAMAFIAAKLDDKTLAPWVALPQMCRKIFRCKSSSDTARPSSTQQLSLVAENKAELDSTLAGAASNPYFRRPEPIIAIRREVDDITMLWVYLLTLPVIAMAALYMLVGQGCKFWSLEFIEGVFTWSSHVFFCVSWLPQIIINYKTKSGSLTPVTFNIIDLSTSALTTIFNYLVGSDILGGIMMHTFLNELCNAIIILQRIVYYRRAKQD</sequence>
<reference evidence="7" key="1">
    <citation type="submission" date="2022-07" db="EMBL/GenBank/DDBJ databases">
        <title>Phylogenomic reconstructions and comparative analyses of Kickxellomycotina fungi.</title>
        <authorList>
            <person name="Reynolds N.K."/>
            <person name="Stajich J.E."/>
            <person name="Barry K."/>
            <person name="Grigoriev I.V."/>
            <person name="Crous P."/>
            <person name="Smith M.E."/>
        </authorList>
    </citation>
    <scope>NUCLEOTIDE SEQUENCE</scope>
    <source>
        <strain evidence="7">RSA 476</strain>
    </source>
</reference>
<dbReference type="AlphaFoldDB" id="A0A9W8ING8"/>
<dbReference type="GO" id="GO:0016020">
    <property type="term" value="C:membrane"/>
    <property type="evidence" value="ECO:0007669"/>
    <property type="project" value="UniProtKB-SubCell"/>
</dbReference>
<evidence type="ECO:0000313" key="7">
    <source>
        <dbReference type="EMBL" id="KAJ2863401.1"/>
    </source>
</evidence>
<feature type="transmembrane region" description="Helical" evidence="5">
    <location>
        <begin position="346"/>
        <end position="371"/>
    </location>
</feature>
<feature type="chain" id="PRO_5040855011" evidence="6">
    <location>
        <begin position="20"/>
        <end position="627"/>
    </location>
</feature>
<evidence type="ECO:0000256" key="1">
    <source>
        <dbReference type="ARBA" id="ARBA00004141"/>
    </source>
</evidence>
<feature type="transmembrane region" description="Helical" evidence="5">
    <location>
        <begin position="540"/>
        <end position="559"/>
    </location>
</feature>
<evidence type="ECO:0000256" key="2">
    <source>
        <dbReference type="ARBA" id="ARBA00022692"/>
    </source>
</evidence>
<keyword evidence="3 5" id="KW-1133">Transmembrane helix</keyword>
<dbReference type="InterPro" id="IPR006603">
    <property type="entry name" value="PQ-loop_rpt"/>
</dbReference>
<comment type="caution">
    <text evidence="7">The sequence shown here is derived from an EMBL/GenBank/DDBJ whole genome shotgun (WGS) entry which is preliminary data.</text>
</comment>
<feature type="transmembrane region" description="Helical" evidence="5">
    <location>
        <begin position="506"/>
        <end position="525"/>
    </location>
</feature>
<evidence type="ECO:0000256" key="3">
    <source>
        <dbReference type="ARBA" id="ARBA00022989"/>
    </source>
</evidence>
<keyword evidence="4 5" id="KW-0472">Membrane</keyword>
<keyword evidence="2 5" id="KW-0812">Transmembrane</keyword>
<keyword evidence="6" id="KW-0732">Signal</keyword>
<feature type="signal peptide" evidence="6">
    <location>
        <begin position="1"/>
        <end position="19"/>
    </location>
</feature>
<evidence type="ECO:0000256" key="4">
    <source>
        <dbReference type="ARBA" id="ARBA00023136"/>
    </source>
</evidence>
<comment type="subcellular location">
    <subcellularLocation>
        <location evidence="1">Membrane</location>
        <topology evidence="1">Multi-pass membrane protein</topology>
    </subcellularLocation>
</comment>
<dbReference type="Proteomes" id="UP001140074">
    <property type="component" value="Unassembled WGS sequence"/>
</dbReference>
<gene>
    <name evidence="7" type="ORF">GGH94_003617</name>
</gene>
<evidence type="ECO:0000313" key="8">
    <source>
        <dbReference type="Proteomes" id="UP001140074"/>
    </source>
</evidence>
<accession>A0A9W8ING8</accession>
<evidence type="ECO:0000256" key="5">
    <source>
        <dbReference type="SAM" id="Phobius"/>
    </source>
</evidence>
<organism evidence="7 8">
    <name type="scientific">Coemansia aciculifera</name>
    <dbReference type="NCBI Taxonomy" id="417176"/>
    <lineage>
        <taxon>Eukaryota</taxon>
        <taxon>Fungi</taxon>
        <taxon>Fungi incertae sedis</taxon>
        <taxon>Zoopagomycota</taxon>
        <taxon>Kickxellomycotina</taxon>
        <taxon>Kickxellomycetes</taxon>
        <taxon>Kickxellales</taxon>
        <taxon>Kickxellaceae</taxon>
        <taxon>Coemansia</taxon>
    </lineage>
</organism>
<dbReference type="Gene3D" id="1.20.1280.290">
    <property type="match status" value="1"/>
</dbReference>
<dbReference type="EMBL" id="JANBUY010000124">
    <property type="protein sequence ID" value="KAJ2863401.1"/>
    <property type="molecule type" value="Genomic_DNA"/>
</dbReference>
<evidence type="ECO:0000256" key="6">
    <source>
        <dbReference type="SAM" id="SignalP"/>
    </source>
</evidence>
<keyword evidence="8" id="KW-1185">Reference proteome</keyword>
<protein>
    <submittedName>
        <fullName evidence="7">Uncharacterized protein</fullName>
    </submittedName>
</protein>
<name>A0A9W8ING8_9FUNG</name>
<dbReference type="Pfam" id="PF04193">
    <property type="entry name" value="PQ-loop"/>
    <property type="match status" value="1"/>
</dbReference>
<feature type="transmembrane region" description="Helical" evidence="5">
    <location>
        <begin position="595"/>
        <end position="615"/>
    </location>
</feature>
<feature type="transmembrane region" description="Helical" evidence="5">
    <location>
        <begin position="571"/>
        <end position="589"/>
    </location>
</feature>